<reference evidence="1" key="1">
    <citation type="submission" date="2023-10" db="EMBL/GenBank/DDBJ databases">
        <authorList>
            <person name="Domelevo Entfellner J.-B."/>
        </authorList>
    </citation>
    <scope>NUCLEOTIDE SEQUENCE</scope>
</reference>
<evidence type="ECO:0000313" key="2">
    <source>
        <dbReference type="Proteomes" id="UP001189624"/>
    </source>
</evidence>
<protein>
    <submittedName>
        <fullName evidence="1">Uncharacterized protein</fullName>
    </submittedName>
</protein>
<proteinExistence type="predicted"/>
<keyword evidence="2" id="KW-1185">Reference proteome</keyword>
<accession>A0AA86T5V6</accession>
<dbReference type="AlphaFoldDB" id="A0AA86T5V6"/>
<dbReference type="EMBL" id="OY731401">
    <property type="protein sequence ID" value="CAJ1951955.1"/>
    <property type="molecule type" value="Genomic_DNA"/>
</dbReference>
<sequence>MSVVTLSCWQSVVAERVLASETYICMCQERFKENGNDEEDQSHTCAAENGHSLVSFFHLNSCEVHIVSE</sequence>
<evidence type="ECO:0000313" key="1">
    <source>
        <dbReference type="EMBL" id="CAJ1951955.1"/>
    </source>
</evidence>
<gene>
    <name evidence="1" type="ORF">AYBTSS11_LOCUS15042</name>
</gene>
<name>A0AA86T5V6_9FABA</name>
<organism evidence="1 2">
    <name type="scientific">Sphenostylis stenocarpa</name>
    <dbReference type="NCBI Taxonomy" id="92480"/>
    <lineage>
        <taxon>Eukaryota</taxon>
        <taxon>Viridiplantae</taxon>
        <taxon>Streptophyta</taxon>
        <taxon>Embryophyta</taxon>
        <taxon>Tracheophyta</taxon>
        <taxon>Spermatophyta</taxon>
        <taxon>Magnoliopsida</taxon>
        <taxon>eudicotyledons</taxon>
        <taxon>Gunneridae</taxon>
        <taxon>Pentapetalae</taxon>
        <taxon>rosids</taxon>
        <taxon>fabids</taxon>
        <taxon>Fabales</taxon>
        <taxon>Fabaceae</taxon>
        <taxon>Papilionoideae</taxon>
        <taxon>50 kb inversion clade</taxon>
        <taxon>NPAAA clade</taxon>
        <taxon>indigoferoid/millettioid clade</taxon>
        <taxon>Phaseoleae</taxon>
        <taxon>Sphenostylis</taxon>
    </lineage>
</organism>
<dbReference type="Gramene" id="rna-AYBTSS11_LOCUS15042">
    <property type="protein sequence ID" value="CAJ1951955.1"/>
    <property type="gene ID" value="gene-AYBTSS11_LOCUS15042"/>
</dbReference>
<dbReference type="Proteomes" id="UP001189624">
    <property type="component" value="Chromosome 4"/>
</dbReference>